<sequence length="266" mass="28653">MTHASTVERRDKIVQLAISSGPTNVDELAVYFNVTSSTIRRDLARLTSEGRITRTYGGAIALVGHAEPSLSERQSEAHEQKVLIAEWARKRVLPGDTLLLDLGSSVATLASRLKNIEDLSIATVNLSVITALSGLPSGKLYCLGGQYRPLSQGFVGPLAEAAVERLTFDTAFLGTDGVSPDGEISEADLQQLRFKELVCRRARNVYVLAHGEKIGQSPVHGWARLPLPWTLVTDDSAPEDVLASIQATGVEVVVVPSTPVDDDTDR</sequence>
<evidence type="ECO:0000256" key="2">
    <source>
        <dbReference type="ARBA" id="ARBA00022491"/>
    </source>
</evidence>
<dbReference type="PANTHER" id="PTHR30363">
    <property type="entry name" value="HTH-TYPE TRANSCRIPTIONAL REGULATOR SRLR-RELATED"/>
    <property type="match status" value="1"/>
</dbReference>
<dbReference type="EMBL" id="CP061169">
    <property type="protein sequence ID" value="QPZ38834.1"/>
    <property type="molecule type" value="Genomic_DNA"/>
</dbReference>
<dbReference type="SMART" id="SM01134">
    <property type="entry name" value="DeoRC"/>
    <property type="match status" value="1"/>
</dbReference>
<evidence type="ECO:0000256" key="5">
    <source>
        <dbReference type="ARBA" id="ARBA00023163"/>
    </source>
</evidence>
<keyword evidence="9" id="KW-1185">Reference proteome</keyword>
<protein>
    <recommendedName>
        <fullName evidence="1">Lactose phosphotransferase system repressor</fullName>
    </recommendedName>
</protein>
<dbReference type="InterPro" id="IPR036390">
    <property type="entry name" value="WH_DNA-bd_sf"/>
</dbReference>
<dbReference type="SMART" id="SM00420">
    <property type="entry name" value="HTH_DEOR"/>
    <property type="match status" value="1"/>
</dbReference>
<dbReference type="RefSeq" id="WP_166985402.1">
    <property type="nucleotide sequence ID" value="NZ_CP061169.1"/>
</dbReference>
<dbReference type="InterPro" id="IPR050313">
    <property type="entry name" value="Carb_Metab_HTH_regulators"/>
</dbReference>
<dbReference type="InterPro" id="IPR001034">
    <property type="entry name" value="DeoR_HTH"/>
</dbReference>
<dbReference type="SUPFAM" id="SSF100950">
    <property type="entry name" value="NagB/RpiA/CoA transferase-like"/>
    <property type="match status" value="1"/>
</dbReference>
<dbReference type="InterPro" id="IPR036388">
    <property type="entry name" value="WH-like_DNA-bd_sf"/>
</dbReference>
<evidence type="ECO:0000313" key="8">
    <source>
        <dbReference type="EMBL" id="QPZ38834.1"/>
    </source>
</evidence>
<keyword evidence="5" id="KW-0804">Transcription</keyword>
<dbReference type="PROSITE" id="PS51000">
    <property type="entry name" value="HTH_DEOR_2"/>
    <property type="match status" value="1"/>
</dbReference>
<dbReference type="Pfam" id="PF08220">
    <property type="entry name" value="HTH_DeoR"/>
    <property type="match status" value="1"/>
</dbReference>
<keyword evidence="3" id="KW-0805">Transcription regulation</keyword>
<gene>
    <name evidence="8" type="ORF">HCR76_01630</name>
</gene>
<dbReference type="InterPro" id="IPR018356">
    <property type="entry name" value="Tscrpt_reg_HTH_DeoR_CS"/>
</dbReference>
<dbReference type="InterPro" id="IPR037171">
    <property type="entry name" value="NagB/RpiA_transferase-like"/>
</dbReference>
<dbReference type="PROSITE" id="PS00894">
    <property type="entry name" value="HTH_DEOR_1"/>
    <property type="match status" value="1"/>
</dbReference>
<proteinExistence type="predicted"/>
<evidence type="ECO:0000256" key="3">
    <source>
        <dbReference type="ARBA" id="ARBA00023015"/>
    </source>
</evidence>
<evidence type="ECO:0000256" key="1">
    <source>
        <dbReference type="ARBA" id="ARBA00021390"/>
    </source>
</evidence>
<reference evidence="8 9" key="1">
    <citation type="submission" date="2020-12" db="EMBL/GenBank/DDBJ databases">
        <title>Microbacterium sp. HY060.</title>
        <authorList>
            <person name="Zhou J."/>
        </authorList>
    </citation>
    <scope>NUCLEOTIDE SEQUENCE [LARGE SCALE GENOMIC DNA]</scope>
    <source>
        <strain evidence="8 9">HY60</strain>
    </source>
</reference>
<keyword evidence="2" id="KW-0678">Repressor</keyword>
<name>A0ABX6YJ52_9MICO</name>
<dbReference type="InterPro" id="IPR014036">
    <property type="entry name" value="DeoR-like_C"/>
</dbReference>
<evidence type="ECO:0000259" key="7">
    <source>
        <dbReference type="PROSITE" id="PS51000"/>
    </source>
</evidence>
<dbReference type="Pfam" id="PF00455">
    <property type="entry name" value="DeoRC"/>
    <property type="match status" value="1"/>
</dbReference>
<dbReference type="PRINTS" id="PR00037">
    <property type="entry name" value="HTHLACR"/>
</dbReference>
<evidence type="ECO:0000256" key="4">
    <source>
        <dbReference type="ARBA" id="ARBA00023125"/>
    </source>
</evidence>
<dbReference type="Proteomes" id="UP000662814">
    <property type="component" value="Chromosome"/>
</dbReference>
<feature type="domain" description="HTH deoR-type" evidence="7">
    <location>
        <begin position="6"/>
        <end position="61"/>
    </location>
</feature>
<dbReference type="SUPFAM" id="SSF46785">
    <property type="entry name" value="Winged helix' DNA-binding domain"/>
    <property type="match status" value="1"/>
</dbReference>
<evidence type="ECO:0000256" key="6">
    <source>
        <dbReference type="ARBA" id="ARBA00024937"/>
    </source>
</evidence>
<comment type="function">
    <text evidence="6">Repressor of the lactose catabolism operon. Galactose-6-phosphate is the inducer.</text>
</comment>
<dbReference type="PANTHER" id="PTHR30363:SF4">
    <property type="entry name" value="GLYCEROL-3-PHOSPHATE REGULON REPRESSOR"/>
    <property type="match status" value="1"/>
</dbReference>
<dbReference type="Gene3D" id="1.10.10.10">
    <property type="entry name" value="Winged helix-like DNA-binding domain superfamily/Winged helix DNA-binding domain"/>
    <property type="match status" value="1"/>
</dbReference>
<evidence type="ECO:0000313" key="9">
    <source>
        <dbReference type="Proteomes" id="UP000662814"/>
    </source>
</evidence>
<accession>A0ABX6YJ52</accession>
<organism evidence="8 9">
    <name type="scientific">Paramicrobacterium chengjingii</name>
    <dbReference type="NCBI Taxonomy" id="2769067"/>
    <lineage>
        <taxon>Bacteria</taxon>
        <taxon>Bacillati</taxon>
        <taxon>Actinomycetota</taxon>
        <taxon>Actinomycetes</taxon>
        <taxon>Micrococcales</taxon>
        <taxon>Microbacteriaceae</taxon>
        <taxon>Paramicrobacterium</taxon>
    </lineage>
</organism>
<keyword evidence="4" id="KW-0238">DNA-binding</keyword>